<organism evidence="4 5">
    <name type="scientific">Mesobacillus maritimus</name>
    <dbReference type="NCBI Taxonomy" id="1643336"/>
    <lineage>
        <taxon>Bacteria</taxon>
        <taxon>Bacillati</taxon>
        <taxon>Bacillota</taxon>
        <taxon>Bacilli</taxon>
        <taxon>Bacillales</taxon>
        <taxon>Bacillaceae</taxon>
        <taxon>Mesobacillus</taxon>
    </lineage>
</organism>
<dbReference type="InterPro" id="IPR041881">
    <property type="entry name" value="PqqD_sf"/>
</dbReference>
<evidence type="ECO:0000256" key="1">
    <source>
        <dbReference type="ARBA" id="ARBA00004886"/>
    </source>
</evidence>
<dbReference type="Gene3D" id="1.10.10.1150">
    <property type="entry name" value="Coenzyme PQQ synthesis protein D (PqqD)"/>
    <property type="match status" value="1"/>
</dbReference>
<keyword evidence="5" id="KW-1185">Reference proteome</keyword>
<dbReference type="Pfam" id="PF05402">
    <property type="entry name" value="PqqD"/>
    <property type="match status" value="1"/>
</dbReference>
<dbReference type="InterPro" id="IPR022479">
    <property type="entry name" value="PqqD_bac"/>
</dbReference>
<gene>
    <name evidence="4" type="primary">pqqD</name>
    <name evidence="4" type="ORF">H0185_04840</name>
</gene>
<evidence type="ECO:0000313" key="5">
    <source>
        <dbReference type="Proteomes" id="UP000769780"/>
    </source>
</evidence>
<evidence type="ECO:0000256" key="2">
    <source>
        <dbReference type="ARBA" id="ARBA00011741"/>
    </source>
</evidence>
<comment type="subunit">
    <text evidence="2">Monomer. Interacts with PqqE.</text>
</comment>
<comment type="caution">
    <text evidence="4">The sequence shown here is derived from an EMBL/GenBank/DDBJ whole genome shotgun (WGS) entry which is preliminary data.</text>
</comment>
<comment type="pathway">
    <text evidence="1">Cofactor biosynthesis; pyrroloquinoline quinone biosynthesis.</text>
</comment>
<dbReference type="EMBL" id="JACWFH010000007">
    <property type="protein sequence ID" value="MBY0096129.1"/>
    <property type="molecule type" value="Genomic_DNA"/>
</dbReference>
<dbReference type="RefSeq" id="WP_221871708.1">
    <property type="nucleotide sequence ID" value="NZ_JACWFH010000007.1"/>
</dbReference>
<evidence type="ECO:0000313" key="4">
    <source>
        <dbReference type="EMBL" id="MBY0096129.1"/>
    </source>
</evidence>
<reference evidence="4 5" key="1">
    <citation type="submission" date="2020-07" db="EMBL/GenBank/DDBJ databases">
        <title>Fungal Genomes of the International Space Station.</title>
        <authorList>
            <person name="Seuylemezian A."/>
            <person name="Singh N.K."/>
            <person name="Wood J."/>
            <person name="Venkateswaran K."/>
        </authorList>
    </citation>
    <scope>NUCLEOTIDE SEQUENCE [LARGE SCALE GENOMIC DNA]</scope>
    <source>
        <strain evidence="4 5">PL-B2</strain>
    </source>
</reference>
<name>A0ABS7K1J4_9BACI</name>
<dbReference type="NCBIfam" id="TIGR03859">
    <property type="entry name" value="PQQ_PqqD"/>
    <property type="match status" value="1"/>
</dbReference>
<proteinExistence type="predicted"/>
<accession>A0ABS7K1J4</accession>
<evidence type="ECO:0000256" key="3">
    <source>
        <dbReference type="ARBA" id="ARBA00022905"/>
    </source>
</evidence>
<protein>
    <submittedName>
        <fullName evidence="4">Pyrroloquinoline quinone biosynthesis peptide chaperone PqqD</fullName>
    </submittedName>
</protein>
<keyword evidence="3" id="KW-0884">PQQ biosynthesis</keyword>
<dbReference type="InterPro" id="IPR008792">
    <property type="entry name" value="PQQD"/>
</dbReference>
<sequence length="106" mass="11905">MSSTIPKLAPKGRLKYDKVRGNHLLLLPEKVVVLNDSAASILTLCDGKDSVHTITEKLRSSLQLKSSQATTNGLPDFQKMEEDITNFLKEMVDQGWVVMQYDRAQE</sequence>
<dbReference type="Proteomes" id="UP000769780">
    <property type="component" value="Unassembled WGS sequence"/>
</dbReference>